<gene>
    <name evidence="1" type="ORF">JOS67_14680</name>
</gene>
<proteinExistence type="predicted"/>
<name>A0AA92LR94_9VIBR</name>
<reference evidence="1 2" key="1">
    <citation type="submission" date="2021-01" db="EMBL/GenBank/DDBJ databases">
        <title>Characterization of a novel blaVMB-2- harboring plasmid in Vibrio diabolicus.</title>
        <authorList>
            <person name="Liu M."/>
        </authorList>
    </citation>
    <scope>NUCLEOTIDE SEQUENCE [LARGE SCALE GENOMIC DNA]</scope>
    <source>
        <strain evidence="1 2">SLV18</strain>
    </source>
</reference>
<dbReference type="AlphaFoldDB" id="A0AA92LR94"/>
<organism evidence="1 2">
    <name type="scientific">Vibrio diabolicus</name>
    <dbReference type="NCBI Taxonomy" id="50719"/>
    <lineage>
        <taxon>Bacteria</taxon>
        <taxon>Pseudomonadati</taxon>
        <taxon>Pseudomonadota</taxon>
        <taxon>Gammaproteobacteria</taxon>
        <taxon>Vibrionales</taxon>
        <taxon>Vibrionaceae</taxon>
        <taxon>Vibrio</taxon>
        <taxon>Vibrio diabolicus subgroup</taxon>
    </lineage>
</organism>
<protein>
    <submittedName>
        <fullName evidence="1">Acid phosphatase</fullName>
    </submittedName>
</protein>
<accession>A0AA92LR94</accession>
<dbReference type="PROSITE" id="PS51257">
    <property type="entry name" value="PROKAR_LIPOPROTEIN"/>
    <property type="match status" value="1"/>
</dbReference>
<dbReference type="Proteomes" id="UP000596337">
    <property type="component" value="Chromosome 1"/>
</dbReference>
<evidence type="ECO:0000313" key="1">
    <source>
        <dbReference type="EMBL" id="QRG82799.1"/>
    </source>
</evidence>
<dbReference type="EMBL" id="CP069195">
    <property type="protein sequence ID" value="QRG82799.1"/>
    <property type="molecule type" value="Genomic_DNA"/>
</dbReference>
<evidence type="ECO:0000313" key="2">
    <source>
        <dbReference type="Proteomes" id="UP000596337"/>
    </source>
</evidence>
<sequence length="773" mass="84433">MNKVSLLAASVAIALTGCGGSDGGSNSANNGVVITGFDGYFKHAVVFEDTNNNGQWDTQETFLGLTDEKGQLKLDAKPENTLALQTITPNGAKQKQLIALDAKEYAGKYTVDMDHPGQAMAHEIVFRAPTSSNVISPITDLVAIEMAKDPSISEEDAKAKVNQALGGSEEAPIDLYSDFVEGATKNAELHKTAQILTDSKAQNPANYEKKATEFAQAANQEVDRLIASGENINDASLRPIITDATPNSDNLAPETAINNKLTVNETIEESAEDKLGQLPKVVQGAGFDGVELNIEGLFTDKDQNLVTTKLTHNLAGTGIEVAQTGNLIVLYPTAIVEKAGDFEIVLTAQDIDSSGKVLGTVSTVFKFEIESANLPPTVVETEQARLQSIVDGWYLQQGEVFEQTLDISSLFQDKDGHITDYSADYVDIEGLTVSEDDNAIVTIKGTPTKASEAGAALAISATDGHTAVQIALSMPTVIEGVTPPPVVPTLGFTHEHFNGQEWKMGSFAQKDGEIGYAMLMQDSEGLLFCWGSNHDEMNQEYKASISDFLENTWEHDAYAILADLDQQTGYAEYHNKDCEDVELKDGKLYNSYGEEYEMLYQHTTEHNGTQMIVKISDDELFWMDSSNTPFAESLSVAEHIKHGTVEHDLMVESKGSGDDKVLKYSSGTYEYNADTYNYTSFMPTGFQTPGNWEIQSDEGRELLILKETGSESDYKTRHRYINRDFGDFYIGIRWSKEQNGHESAPEYGLYSHNKEAMTSIASSLPILEPGDDD</sequence>
<dbReference type="RefSeq" id="WP_203346772.1">
    <property type="nucleotide sequence ID" value="NZ_CP069195.1"/>
</dbReference>